<name>A0A182Q130_9DIPT</name>
<dbReference type="VEuPathDB" id="VectorBase:AFAF000967"/>
<evidence type="ECO:0008006" key="6">
    <source>
        <dbReference type="Google" id="ProtNLM"/>
    </source>
</evidence>
<keyword evidence="2" id="KW-0472">Membrane</keyword>
<feature type="region of interest" description="Disordered" evidence="1">
    <location>
        <begin position="94"/>
        <end position="122"/>
    </location>
</feature>
<proteinExistence type="predicted"/>
<dbReference type="Proteomes" id="UP000075886">
    <property type="component" value="Unassembled WGS sequence"/>
</dbReference>
<evidence type="ECO:0000313" key="4">
    <source>
        <dbReference type="EnsemblMetazoa" id="AFAF000967-PA"/>
    </source>
</evidence>
<accession>A0A182Q130</accession>
<dbReference type="EnsemblMetazoa" id="AFAF000967-RA">
    <property type="protein sequence ID" value="AFAF000967-PA"/>
    <property type="gene ID" value="AFAF000967"/>
</dbReference>
<protein>
    <recommendedName>
        <fullName evidence="6">Transmembrane protein</fullName>
    </recommendedName>
</protein>
<reference evidence="5" key="1">
    <citation type="submission" date="2014-01" db="EMBL/GenBank/DDBJ databases">
        <title>The Genome Sequence of Anopheles farauti FAR1 (V2).</title>
        <authorList>
            <consortium name="The Broad Institute Genomics Platform"/>
            <person name="Neafsey D.E."/>
            <person name="Besansky N."/>
            <person name="Howell P."/>
            <person name="Walton C."/>
            <person name="Young S.K."/>
            <person name="Zeng Q."/>
            <person name="Gargeya S."/>
            <person name="Fitzgerald M."/>
            <person name="Haas B."/>
            <person name="Abouelleil A."/>
            <person name="Allen A.W."/>
            <person name="Alvarado L."/>
            <person name="Arachchi H.M."/>
            <person name="Berlin A.M."/>
            <person name="Chapman S.B."/>
            <person name="Gainer-Dewar J."/>
            <person name="Goldberg J."/>
            <person name="Griggs A."/>
            <person name="Gujja S."/>
            <person name="Hansen M."/>
            <person name="Howarth C."/>
            <person name="Imamovic A."/>
            <person name="Ireland A."/>
            <person name="Larimer J."/>
            <person name="McCowan C."/>
            <person name="Murphy C."/>
            <person name="Pearson M."/>
            <person name="Poon T.W."/>
            <person name="Priest M."/>
            <person name="Roberts A."/>
            <person name="Saif S."/>
            <person name="Shea T."/>
            <person name="Sisk P."/>
            <person name="Sykes S."/>
            <person name="Wortman J."/>
            <person name="Nusbaum C."/>
            <person name="Birren B."/>
        </authorList>
    </citation>
    <scope>NUCLEOTIDE SEQUENCE [LARGE SCALE GENOMIC DNA]</scope>
    <source>
        <strain evidence="5">FAR1</strain>
    </source>
</reference>
<feature type="compositionally biased region" description="Basic and acidic residues" evidence="1">
    <location>
        <begin position="107"/>
        <end position="119"/>
    </location>
</feature>
<feature type="transmembrane region" description="Helical" evidence="2">
    <location>
        <begin position="238"/>
        <end position="257"/>
    </location>
</feature>
<keyword evidence="2" id="KW-1133">Transmembrane helix</keyword>
<evidence type="ECO:0000256" key="1">
    <source>
        <dbReference type="SAM" id="MobiDB-lite"/>
    </source>
</evidence>
<keyword evidence="5" id="KW-1185">Reference proteome</keyword>
<evidence type="ECO:0000256" key="3">
    <source>
        <dbReference type="SAM" id="SignalP"/>
    </source>
</evidence>
<feature type="chain" id="PRO_5008132150" description="Transmembrane protein" evidence="3">
    <location>
        <begin position="25"/>
        <end position="309"/>
    </location>
</feature>
<organism evidence="4 5">
    <name type="scientific">Anopheles farauti</name>
    <dbReference type="NCBI Taxonomy" id="69004"/>
    <lineage>
        <taxon>Eukaryota</taxon>
        <taxon>Metazoa</taxon>
        <taxon>Ecdysozoa</taxon>
        <taxon>Arthropoda</taxon>
        <taxon>Hexapoda</taxon>
        <taxon>Insecta</taxon>
        <taxon>Pterygota</taxon>
        <taxon>Neoptera</taxon>
        <taxon>Endopterygota</taxon>
        <taxon>Diptera</taxon>
        <taxon>Nematocera</taxon>
        <taxon>Culicoidea</taxon>
        <taxon>Culicidae</taxon>
        <taxon>Anophelinae</taxon>
        <taxon>Anopheles</taxon>
    </lineage>
</organism>
<feature type="signal peptide" evidence="3">
    <location>
        <begin position="1"/>
        <end position="24"/>
    </location>
</feature>
<reference evidence="4" key="2">
    <citation type="submission" date="2020-05" db="UniProtKB">
        <authorList>
            <consortium name="EnsemblMetazoa"/>
        </authorList>
    </citation>
    <scope>IDENTIFICATION</scope>
    <source>
        <strain evidence="4">FAR1</strain>
    </source>
</reference>
<keyword evidence="3" id="KW-0732">Signal</keyword>
<dbReference type="AlphaFoldDB" id="A0A182Q130"/>
<evidence type="ECO:0000313" key="5">
    <source>
        <dbReference type="Proteomes" id="UP000075886"/>
    </source>
</evidence>
<dbReference type="EMBL" id="AXCN02000844">
    <property type="status" value="NOT_ANNOTATED_CDS"/>
    <property type="molecule type" value="Genomic_DNA"/>
</dbReference>
<keyword evidence="2" id="KW-0812">Transmembrane</keyword>
<feature type="compositionally biased region" description="Polar residues" evidence="1">
    <location>
        <begin position="97"/>
        <end position="106"/>
    </location>
</feature>
<sequence length="309" mass="35283">MKCVQLLSWTVVFLLSHQLALVDAKVRNRVQKWQQRTWRARFGAGPRRDWRTAFDPPKTHRRSRYGLSPREDDFFAPDAVPNAYSNYHYRRLGGAKSTKSARSTKPTSDRRRERGEGKHTLGNRLKRHARGYTAGLGEELKDYLDPIDMMLLDYAPSSEFVPLHPEFAQQFNIDEDLGEMPISSQAGTTFSVQRDTITDKQPKEFKIVFHHRNPSGGCIRSRYQSNALRRRMWHRRSWSVAGLGWIGAVLFVVLVFWRTVNAAPTSDCGTPPANGTVAVATEQLIDKPNVPELDPLRWLVSKSGSFFKG</sequence>
<evidence type="ECO:0000256" key="2">
    <source>
        <dbReference type="SAM" id="Phobius"/>
    </source>
</evidence>